<evidence type="ECO:0000313" key="2">
    <source>
        <dbReference type="EMBL" id="PZR31114.1"/>
    </source>
</evidence>
<dbReference type="EMBL" id="QFQZ01000097">
    <property type="protein sequence ID" value="PZR31114.1"/>
    <property type="molecule type" value="Genomic_DNA"/>
</dbReference>
<dbReference type="PANTHER" id="PTHR40943">
    <property type="entry name" value="CYTOPLASMIC PROTEIN-RELATED"/>
    <property type="match status" value="1"/>
</dbReference>
<dbReference type="RefSeq" id="WP_304282143.1">
    <property type="nucleotide sequence ID" value="NZ_QFQZ01000097.1"/>
</dbReference>
<dbReference type="Gene3D" id="2.60.120.10">
    <property type="entry name" value="Jelly Rolls"/>
    <property type="match status" value="1"/>
</dbReference>
<evidence type="ECO:0000313" key="3">
    <source>
        <dbReference type="Proteomes" id="UP000249393"/>
    </source>
</evidence>
<comment type="caution">
    <text evidence="2">The sequence shown here is derived from an EMBL/GenBank/DDBJ whole genome shotgun (WGS) entry which is preliminary data.</text>
</comment>
<dbReference type="Pfam" id="PF05899">
    <property type="entry name" value="Cupin_3"/>
    <property type="match status" value="1"/>
</dbReference>
<reference evidence="2 3" key="1">
    <citation type="submission" date="2017-08" db="EMBL/GenBank/DDBJ databases">
        <title>Infants hospitalized years apart are colonized by the same room-sourced microbial strains.</title>
        <authorList>
            <person name="Brooks B."/>
            <person name="Olm M.R."/>
            <person name="Firek B.A."/>
            <person name="Baker R."/>
            <person name="Thomas B.C."/>
            <person name="Morowitz M.J."/>
            <person name="Banfield J.F."/>
        </authorList>
    </citation>
    <scope>NUCLEOTIDE SEQUENCE [LARGE SCALE GENOMIC DNA]</scope>
    <source>
        <strain evidence="2">S2_003_000_R2_4</strain>
    </source>
</reference>
<accession>A0A2W5WT25</accession>
<gene>
    <name evidence="2" type="ORF">DI526_20560</name>
</gene>
<dbReference type="SUPFAM" id="SSF51182">
    <property type="entry name" value="RmlC-like cupins"/>
    <property type="match status" value="1"/>
</dbReference>
<dbReference type="InterPro" id="IPR008579">
    <property type="entry name" value="UGlyAH_Cupin_dom"/>
</dbReference>
<dbReference type="Proteomes" id="UP000249393">
    <property type="component" value="Unassembled WGS sequence"/>
</dbReference>
<sequence length="115" mass="12797">MTVALHTPESGVVKTDISDGWTAIEGEPTMTTWFEYQSPDKSIVTGTWRSTTGAYRAEAQFHEYVYLVEGVIELTPDGGETVTARAGDAFTVEADFKGVWRIVEPVYKRFLLKMG</sequence>
<feature type="domain" description="(S)-ureidoglycine aminohydrolase cupin" evidence="1">
    <location>
        <begin position="38"/>
        <end position="110"/>
    </location>
</feature>
<dbReference type="InterPro" id="IPR011051">
    <property type="entry name" value="RmlC_Cupin_sf"/>
</dbReference>
<proteinExistence type="predicted"/>
<dbReference type="AlphaFoldDB" id="A0A2W5WT25"/>
<protein>
    <recommendedName>
        <fullName evidence="1">(S)-ureidoglycine aminohydrolase cupin domain-containing protein</fullName>
    </recommendedName>
</protein>
<organism evidence="2 3">
    <name type="scientific">Caulobacter segnis</name>
    <dbReference type="NCBI Taxonomy" id="88688"/>
    <lineage>
        <taxon>Bacteria</taxon>
        <taxon>Pseudomonadati</taxon>
        <taxon>Pseudomonadota</taxon>
        <taxon>Alphaproteobacteria</taxon>
        <taxon>Caulobacterales</taxon>
        <taxon>Caulobacteraceae</taxon>
        <taxon>Caulobacter</taxon>
    </lineage>
</organism>
<dbReference type="CDD" id="cd02227">
    <property type="entry name" value="cupin_TM1112-like"/>
    <property type="match status" value="1"/>
</dbReference>
<name>A0A2W5WT25_9CAUL</name>
<evidence type="ECO:0000259" key="1">
    <source>
        <dbReference type="Pfam" id="PF05899"/>
    </source>
</evidence>
<dbReference type="InterPro" id="IPR014710">
    <property type="entry name" value="RmlC-like_jellyroll"/>
</dbReference>
<dbReference type="PANTHER" id="PTHR40943:SF1">
    <property type="entry name" value="CYTOPLASMIC PROTEIN"/>
    <property type="match status" value="1"/>
</dbReference>